<evidence type="ECO:0000313" key="7">
    <source>
        <dbReference type="Proteomes" id="UP000288805"/>
    </source>
</evidence>
<dbReference type="PANTHER" id="PTHR27005">
    <property type="entry name" value="WALL-ASSOCIATED RECEPTOR KINASE-LIKE 21"/>
    <property type="match status" value="1"/>
</dbReference>
<keyword evidence="2" id="KW-0067">ATP-binding</keyword>
<accession>A0A438JZ41</accession>
<dbReference type="InterPro" id="IPR008271">
    <property type="entry name" value="Ser/Thr_kinase_AS"/>
</dbReference>
<dbReference type="InterPro" id="IPR011009">
    <property type="entry name" value="Kinase-like_dom_sf"/>
</dbReference>
<protein>
    <submittedName>
        <fullName evidence="6">Wall-associated receptor kinase-like 9</fullName>
    </submittedName>
</protein>
<keyword evidence="6" id="KW-0418">Kinase</keyword>
<dbReference type="PROSITE" id="PS50011">
    <property type="entry name" value="PROTEIN_KINASE_DOM"/>
    <property type="match status" value="1"/>
</dbReference>
<dbReference type="GO" id="GO:0005524">
    <property type="term" value="F:ATP binding"/>
    <property type="evidence" value="ECO:0007669"/>
    <property type="project" value="UniProtKB-KW"/>
</dbReference>
<dbReference type="PANTHER" id="PTHR27005:SF515">
    <property type="entry name" value="WALL-ASSOCIATED RECEPTOR KINASE-LIKE 10-RELATED"/>
    <property type="match status" value="1"/>
</dbReference>
<evidence type="ECO:0000313" key="6">
    <source>
        <dbReference type="EMBL" id="RVX14230.1"/>
    </source>
</evidence>
<organism evidence="6 7">
    <name type="scientific">Vitis vinifera</name>
    <name type="common">Grape</name>
    <dbReference type="NCBI Taxonomy" id="29760"/>
    <lineage>
        <taxon>Eukaryota</taxon>
        <taxon>Viridiplantae</taxon>
        <taxon>Streptophyta</taxon>
        <taxon>Embryophyta</taxon>
        <taxon>Tracheophyta</taxon>
        <taxon>Spermatophyta</taxon>
        <taxon>Magnoliopsida</taxon>
        <taxon>eudicotyledons</taxon>
        <taxon>Gunneridae</taxon>
        <taxon>Pentapetalae</taxon>
        <taxon>rosids</taxon>
        <taxon>Vitales</taxon>
        <taxon>Vitaceae</taxon>
        <taxon>Viteae</taxon>
        <taxon>Vitis</taxon>
    </lineage>
</organism>
<name>A0A438JZ41_VITVI</name>
<comment type="catalytic activity">
    <reaction evidence="4">
        <text>L-threonyl-[protein] + ATP = O-phospho-L-threonyl-[protein] + ADP + H(+)</text>
        <dbReference type="Rhea" id="RHEA:46608"/>
        <dbReference type="Rhea" id="RHEA-COMP:11060"/>
        <dbReference type="Rhea" id="RHEA-COMP:11605"/>
        <dbReference type="ChEBI" id="CHEBI:15378"/>
        <dbReference type="ChEBI" id="CHEBI:30013"/>
        <dbReference type="ChEBI" id="CHEBI:30616"/>
        <dbReference type="ChEBI" id="CHEBI:61977"/>
        <dbReference type="ChEBI" id="CHEBI:456216"/>
    </reaction>
</comment>
<sequence>MRLQIAIEVAGALAYLHSACSIPIYHRDIKSTNILLDDKHRAKVSDFGTSRSISIEQTHLTTLVHGTFGQKPICSTRSQEEKSLATHFILSLQESRLFDILDAGVVKEGEKEEIMALAYLAYQCLNLSGRKRPTMKEITMELEHIRMSLPPLKVEQNFEENACIEMEIIGPLDSTSSLEGHV</sequence>
<proteinExistence type="predicted"/>
<reference evidence="6 7" key="1">
    <citation type="journal article" date="2018" name="PLoS Genet.">
        <title>Population sequencing reveals clonal diversity and ancestral inbreeding in the grapevine cultivar Chardonnay.</title>
        <authorList>
            <person name="Roach M.J."/>
            <person name="Johnson D.L."/>
            <person name="Bohlmann J."/>
            <person name="van Vuuren H.J."/>
            <person name="Jones S.J."/>
            <person name="Pretorius I.S."/>
            <person name="Schmidt S.A."/>
            <person name="Borneman A.R."/>
        </authorList>
    </citation>
    <scope>NUCLEOTIDE SEQUENCE [LARGE SCALE GENOMIC DNA]</scope>
    <source>
        <strain evidence="7">cv. Chardonnay</strain>
        <tissue evidence="6">Leaf</tissue>
    </source>
</reference>
<evidence type="ECO:0000256" key="1">
    <source>
        <dbReference type="ARBA" id="ARBA00022741"/>
    </source>
</evidence>
<evidence type="ECO:0000259" key="5">
    <source>
        <dbReference type="PROSITE" id="PS50011"/>
    </source>
</evidence>
<dbReference type="Gene3D" id="1.10.510.10">
    <property type="entry name" value="Transferase(Phosphotransferase) domain 1"/>
    <property type="match status" value="2"/>
</dbReference>
<dbReference type="EMBL" id="QGNW01000022">
    <property type="protein sequence ID" value="RVX14230.1"/>
    <property type="molecule type" value="Genomic_DNA"/>
</dbReference>
<evidence type="ECO:0000256" key="2">
    <source>
        <dbReference type="ARBA" id="ARBA00022840"/>
    </source>
</evidence>
<dbReference type="GO" id="GO:0007166">
    <property type="term" value="P:cell surface receptor signaling pathway"/>
    <property type="evidence" value="ECO:0007669"/>
    <property type="project" value="InterPro"/>
</dbReference>
<comment type="caution">
    <text evidence="6">The sequence shown here is derived from an EMBL/GenBank/DDBJ whole genome shotgun (WGS) entry which is preliminary data.</text>
</comment>
<keyword evidence="6" id="KW-0675">Receptor</keyword>
<evidence type="ECO:0000256" key="4">
    <source>
        <dbReference type="ARBA" id="ARBA00047951"/>
    </source>
</evidence>
<evidence type="ECO:0000256" key="3">
    <source>
        <dbReference type="ARBA" id="ARBA00047558"/>
    </source>
</evidence>
<comment type="catalytic activity">
    <reaction evidence="3">
        <text>L-seryl-[protein] + ATP = O-phospho-L-seryl-[protein] + ADP + H(+)</text>
        <dbReference type="Rhea" id="RHEA:17989"/>
        <dbReference type="Rhea" id="RHEA-COMP:9863"/>
        <dbReference type="Rhea" id="RHEA-COMP:11604"/>
        <dbReference type="ChEBI" id="CHEBI:15378"/>
        <dbReference type="ChEBI" id="CHEBI:29999"/>
        <dbReference type="ChEBI" id="CHEBI:30616"/>
        <dbReference type="ChEBI" id="CHEBI:83421"/>
        <dbReference type="ChEBI" id="CHEBI:456216"/>
    </reaction>
</comment>
<dbReference type="Pfam" id="PF00069">
    <property type="entry name" value="Pkinase"/>
    <property type="match status" value="1"/>
</dbReference>
<dbReference type="SUPFAM" id="SSF56112">
    <property type="entry name" value="Protein kinase-like (PK-like)"/>
    <property type="match status" value="1"/>
</dbReference>
<gene>
    <name evidence="6" type="primary">WAKL9_4</name>
    <name evidence="6" type="ORF">CK203_011371</name>
</gene>
<dbReference type="InterPro" id="IPR000719">
    <property type="entry name" value="Prot_kinase_dom"/>
</dbReference>
<dbReference type="Proteomes" id="UP000288805">
    <property type="component" value="Unassembled WGS sequence"/>
</dbReference>
<dbReference type="PROSITE" id="PS00108">
    <property type="entry name" value="PROTEIN_KINASE_ST"/>
    <property type="match status" value="1"/>
</dbReference>
<dbReference type="AlphaFoldDB" id="A0A438JZ41"/>
<keyword evidence="1" id="KW-0547">Nucleotide-binding</keyword>
<feature type="domain" description="Protein kinase" evidence="5">
    <location>
        <begin position="1"/>
        <end position="182"/>
    </location>
</feature>
<dbReference type="InterPro" id="IPR045274">
    <property type="entry name" value="WAK-like"/>
</dbReference>
<keyword evidence="6" id="KW-0808">Transferase</keyword>
<dbReference type="GO" id="GO:0004672">
    <property type="term" value="F:protein kinase activity"/>
    <property type="evidence" value="ECO:0007669"/>
    <property type="project" value="InterPro"/>
</dbReference>